<dbReference type="RefSeq" id="WP_243467651.1">
    <property type="nucleotide sequence ID" value="NZ_BAVR01000051.1"/>
</dbReference>
<proteinExistence type="predicted"/>
<evidence type="ECO:0000313" key="2">
    <source>
        <dbReference type="Proteomes" id="UP000019109"/>
    </source>
</evidence>
<evidence type="ECO:0000313" key="1">
    <source>
        <dbReference type="EMBL" id="GAE89972.1"/>
    </source>
</evidence>
<dbReference type="EMBL" id="BAVR01000051">
    <property type="protein sequence ID" value="GAE89972.1"/>
    <property type="molecule type" value="Genomic_DNA"/>
</dbReference>
<sequence length="70" mass="7521">MRIEGSENVLINQAGSLDILSKLDAGDTLRARVVDITANELLLKLFDGTLINAGAMTPVNAKRENSLILL</sequence>
<dbReference type="AlphaFoldDB" id="W4V9W0"/>
<protein>
    <submittedName>
        <fullName evidence="1">Rhoptry protein</fullName>
    </submittedName>
</protein>
<gene>
    <name evidence="1" type="ORF">JCM21531_3547</name>
</gene>
<reference evidence="1" key="1">
    <citation type="journal article" date="2014" name="Genome Announc.">
        <title>Draft Genome Sequence of Clostridium straminisolvens Strain JCM 21531T, Isolated from a Cellulose-Degrading Bacterial Community.</title>
        <authorList>
            <person name="Yuki M."/>
            <person name="Oshima K."/>
            <person name="Suda W."/>
            <person name="Sakamoto M."/>
            <person name="Kitamura K."/>
            <person name="Iida T."/>
            <person name="Hattori M."/>
            <person name="Ohkuma M."/>
        </authorList>
    </citation>
    <scope>NUCLEOTIDE SEQUENCE [LARGE SCALE GENOMIC DNA]</scope>
    <source>
        <strain evidence="1">JCM 21531</strain>
    </source>
</reference>
<comment type="caution">
    <text evidence="1">The sequence shown here is derived from an EMBL/GenBank/DDBJ whole genome shotgun (WGS) entry which is preliminary data.</text>
</comment>
<name>W4V9W0_9FIRM</name>
<keyword evidence="2" id="KW-1185">Reference proteome</keyword>
<organism evidence="1 2">
    <name type="scientific">Acetivibrio straminisolvens JCM 21531</name>
    <dbReference type="NCBI Taxonomy" id="1294263"/>
    <lineage>
        <taxon>Bacteria</taxon>
        <taxon>Bacillati</taxon>
        <taxon>Bacillota</taxon>
        <taxon>Clostridia</taxon>
        <taxon>Eubacteriales</taxon>
        <taxon>Oscillospiraceae</taxon>
        <taxon>Acetivibrio</taxon>
    </lineage>
</organism>
<dbReference type="Proteomes" id="UP000019109">
    <property type="component" value="Unassembled WGS sequence"/>
</dbReference>
<dbReference type="STRING" id="1294263.JCM21531_3547"/>
<accession>W4V9W0</accession>